<dbReference type="Proteomes" id="UP000028524">
    <property type="component" value="Unassembled WGS sequence"/>
</dbReference>
<evidence type="ECO:0000256" key="6">
    <source>
        <dbReference type="SAM" id="Phobius"/>
    </source>
</evidence>
<name>A0A084Q9B2_STAC4</name>
<dbReference type="Pfam" id="PF20684">
    <property type="entry name" value="Fung_rhodopsin"/>
    <property type="match status" value="1"/>
</dbReference>
<evidence type="ECO:0000256" key="3">
    <source>
        <dbReference type="ARBA" id="ARBA00022989"/>
    </source>
</evidence>
<gene>
    <name evidence="8" type="ORF">S40285_07957</name>
</gene>
<evidence type="ECO:0000256" key="4">
    <source>
        <dbReference type="ARBA" id="ARBA00023136"/>
    </source>
</evidence>
<protein>
    <recommendedName>
        <fullName evidence="7">Rhodopsin domain-containing protein</fullName>
    </recommendedName>
</protein>
<feature type="transmembrane region" description="Helical" evidence="6">
    <location>
        <begin position="205"/>
        <end position="229"/>
    </location>
</feature>
<keyword evidence="3 6" id="KW-1133">Transmembrane helix</keyword>
<reference evidence="8 9" key="1">
    <citation type="journal article" date="2014" name="BMC Genomics">
        <title>Comparative genome sequencing reveals chemotype-specific gene clusters in the toxigenic black mold Stachybotrys.</title>
        <authorList>
            <person name="Semeiks J."/>
            <person name="Borek D."/>
            <person name="Otwinowski Z."/>
            <person name="Grishin N.V."/>
        </authorList>
    </citation>
    <scope>NUCLEOTIDE SEQUENCE [LARGE SCALE GENOMIC DNA]</scope>
    <source>
        <strain evidence="8 9">IBT 40285</strain>
    </source>
</reference>
<dbReference type="HOGENOM" id="CLU_028200_25_1_1"/>
<dbReference type="GO" id="GO:0016020">
    <property type="term" value="C:membrane"/>
    <property type="evidence" value="ECO:0007669"/>
    <property type="project" value="UniProtKB-SubCell"/>
</dbReference>
<evidence type="ECO:0000256" key="5">
    <source>
        <dbReference type="ARBA" id="ARBA00038359"/>
    </source>
</evidence>
<evidence type="ECO:0000259" key="7">
    <source>
        <dbReference type="Pfam" id="PF20684"/>
    </source>
</evidence>
<keyword evidence="4 6" id="KW-0472">Membrane</keyword>
<feature type="transmembrane region" description="Helical" evidence="6">
    <location>
        <begin position="78"/>
        <end position="98"/>
    </location>
</feature>
<accession>A0A084Q9B2</accession>
<feature type="transmembrane region" description="Helical" evidence="6">
    <location>
        <begin position="131"/>
        <end position="152"/>
    </location>
</feature>
<dbReference type="OMA" id="PIAYTWD"/>
<dbReference type="STRING" id="1283841.A0A084Q9B2"/>
<sequence>METLISSLDQQSLGLASRQLPGQALSPDQLGQIDFSDTSSLTGYVLGTCITVIAFIAILVPIRLMVRRTVARQIFLDDWLIIFASVFTVVLCSVSIVATEHGLGRHIWTFDMLTIYDEIRDCIRLMYVGNVFYAAAIATTKVSIVASYLRIFPDKTFRLVMYITAGVVICHGVAAIPAMIFQCSPISAAWDFTIQGARCYTLVNYLYASTGINIVTDLVLCIYPVPYFWKLNLPRKQKLILSALFFVGGLYAADTQDILVSGADMI</sequence>
<keyword evidence="9" id="KW-1185">Reference proteome</keyword>
<evidence type="ECO:0000256" key="1">
    <source>
        <dbReference type="ARBA" id="ARBA00004141"/>
    </source>
</evidence>
<evidence type="ECO:0000313" key="9">
    <source>
        <dbReference type="Proteomes" id="UP000028524"/>
    </source>
</evidence>
<dbReference type="PANTHER" id="PTHR33048">
    <property type="entry name" value="PTH11-LIKE INTEGRAL MEMBRANE PROTEIN (AFU_ORTHOLOGUE AFUA_5G11245)"/>
    <property type="match status" value="1"/>
</dbReference>
<dbReference type="InParanoid" id="A0A084Q9B2"/>
<comment type="similarity">
    <text evidence="5">Belongs to the SAT4 family.</text>
</comment>
<dbReference type="InterPro" id="IPR052337">
    <property type="entry name" value="SAT4-like"/>
</dbReference>
<evidence type="ECO:0000313" key="8">
    <source>
        <dbReference type="EMBL" id="KFA60547.1"/>
    </source>
</evidence>
<dbReference type="AlphaFoldDB" id="A0A084Q9B2"/>
<feature type="domain" description="Rhodopsin" evidence="7">
    <location>
        <begin position="62"/>
        <end position="251"/>
    </location>
</feature>
<feature type="transmembrane region" description="Helical" evidence="6">
    <location>
        <begin position="44"/>
        <end position="66"/>
    </location>
</feature>
<dbReference type="PANTHER" id="PTHR33048:SF131">
    <property type="entry name" value="INTEGRAL MEMBRANE PROTEIN"/>
    <property type="match status" value="1"/>
</dbReference>
<feature type="transmembrane region" description="Helical" evidence="6">
    <location>
        <begin position="159"/>
        <end position="181"/>
    </location>
</feature>
<dbReference type="EMBL" id="KL660914">
    <property type="protein sequence ID" value="KFA60547.1"/>
    <property type="molecule type" value="Genomic_DNA"/>
</dbReference>
<evidence type="ECO:0000256" key="2">
    <source>
        <dbReference type="ARBA" id="ARBA00022692"/>
    </source>
</evidence>
<proteinExistence type="inferred from homology"/>
<comment type="subcellular location">
    <subcellularLocation>
        <location evidence="1">Membrane</location>
        <topology evidence="1">Multi-pass membrane protein</topology>
    </subcellularLocation>
</comment>
<keyword evidence="2 6" id="KW-0812">Transmembrane</keyword>
<dbReference type="OrthoDB" id="444631at2759"/>
<dbReference type="InterPro" id="IPR049326">
    <property type="entry name" value="Rhodopsin_dom_fungi"/>
</dbReference>
<organism evidence="8 9">
    <name type="scientific">Stachybotrys chlorohalonatus (strain IBT 40285)</name>
    <dbReference type="NCBI Taxonomy" id="1283841"/>
    <lineage>
        <taxon>Eukaryota</taxon>
        <taxon>Fungi</taxon>
        <taxon>Dikarya</taxon>
        <taxon>Ascomycota</taxon>
        <taxon>Pezizomycotina</taxon>
        <taxon>Sordariomycetes</taxon>
        <taxon>Hypocreomycetidae</taxon>
        <taxon>Hypocreales</taxon>
        <taxon>Stachybotryaceae</taxon>
        <taxon>Stachybotrys</taxon>
    </lineage>
</organism>